<comment type="caution">
    <text evidence="11">The sequence shown here is derived from an EMBL/GenBank/DDBJ whole genome shotgun (WGS) entry which is preliminary data.</text>
</comment>
<dbReference type="InterPro" id="IPR003660">
    <property type="entry name" value="HAMP_dom"/>
</dbReference>
<comment type="similarity">
    <text evidence="6">Belongs to the methyl-accepting chemotaxis (MCP) protein family.</text>
</comment>
<dbReference type="PANTHER" id="PTHR32089">
    <property type="entry name" value="METHYL-ACCEPTING CHEMOTAXIS PROTEIN MCPB"/>
    <property type="match status" value="1"/>
</dbReference>
<keyword evidence="5 7" id="KW-0807">Transducer</keyword>
<evidence type="ECO:0000259" key="9">
    <source>
        <dbReference type="PROSITE" id="PS50111"/>
    </source>
</evidence>
<evidence type="ECO:0000313" key="12">
    <source>
        <dbReference type="Proteomes" id="UP001548590"/>
    </source>
</evidence>
<organism evidence="11 12">
    <name type="scientific">Uliginosibacterium paludis</name>
    <dbReference type="NCBI Taxonomy" id="1615952"/>
    <lineage>
        <taxon>Bacteria</taxon>
        <taxon>Pseudomonadati</taxon>
        <taxon>Pseudomonadota</taxon>
        <taxon>Betaproteobacteria</taxon>
        <taxon>Rhodocyclales</taxon>
        <taxon>Zoogloeaceae</taxon>
        <taxon>Uliginosibacterium</taxon>
    </lineage>
</organism>
<sequence>MTIARKLLAFILLALFTLILTLGVTLYENHQIKLQQEYISKTVLPSMRAFRDITEYVGEYRRLFTSFQRVVGTPEEKSLKVVEGMEETGARLQSSFAEYEKTVQAGEDRALFDKSLGYWKIYFATVQESLPISRSNDKEAMEAKRVIIRQAGADFFKALRAQVDYLKTQQDEAEQAMQAAQRNAVQVTSAVIVIAALLLGTLGWELFRTSVPPLKRMIRTIEQIRDERNLALRLQAKGADELATASRALNALLDGFAADFRVLREAGAGLQSAAVTLASTAGQVSETVATQSEASSSIAAATEELTVSIHHVAARALDSRKGSDSSGELAKSGVAIITDTAAEIERASGAARRTEELMGELQSRAAEVEKVVAVIRGLADQTNLLALNAAIEAARAGEQGRGFAVVADEVRKLAEDTTRATVSVTQSINNILAGTQGATTSVRETVASVVQGVTRTTEASGVIGQISEHAQYGVAMSEEIASALKEQTQAADSIARQIEQLAHMTDSNREASDRTSEAARSLNTMAAQLNSMVTRYRLEA</sequence>
<reference evidence="11 12" key="1">
    <citation type="submission" date="2024-07" db="EMBL/GenBank/DDBJ databases">
        <title>Uliginosibacterium paludis KCTC:42655.</title>
        <authorList>
            <person name="Kim M.K."/>
        </authorList>
    </citation>
    <scope>NUCLEOTIDE SEQUENCE [LARGE SCALE GENOMIC DNA]</scope>
    <source>
        <strain evidence="11 12">KCTC 42655</strain>
    </source>
</reference>
<evidence type="ECO:0000256" key="5">
    <source>
        <dbReference type="ARBA" id="ARBA00023224"/>
    </source>
</evidence>
<feature type="coiled-coil region" evidence="8">
    <location>
        <begin position="156"/>
        <end position="190"/>
    </location>
</feature>
<accession>A0ABV2CNQ4</accession>
<keyword evidence="2" id="KW-0812">Transmembrane</keyword>
<gene>
    <name evidence="11" type="ORF">ABVT11_06830</name>
</gene>
<proteinExistence type="inferred from homology"/>
<feature type="domain" description="Methyl-accepting transducer" evidence="9">
    <location>
        <begin position="266"/>
        <end position="502"/>
    </location>
</feature>
<dbReference type="PROSITE" id="PS50885">
    <property type="entry name" value="HAMP"/>
    <property type="match status" value="1"/>
</dbReference>
<keyword evidence="12" id="KW-1185">Reference proteome</keyword>
<evidence type="ECO:0000256" key="7">
    <source>
        <dbReference type="PROSITE-ProRule" id="PRU00284"/>
    </source>
</evidence>
<dbReference type="Pfam" id="PF12729">
    <property type="entry name" value="4HB_MCP_1"/>
    <property type="match status" value="1"/>
</dbReference>
<protein>
    <submittedName>
        <fullName evidence="11">Methyl-accepting chemotaxis protein</fullName>
    </submittedName>
</protein>
<dbReference type="RefSeq" id="WP_345925303.1">
    <property type="nucleotide sequence ID" value="NZ_JBDIVF010000002.1"/>
</dbReference>
<dbReference type="SMART" id="SM00283">
    <property type="entry name" value="MA"/>
    <property type="match status" value="1"/>
</dbReference>
<dbReference type="InterPro" id="IPR004090">
    <property type="entry name" value="Chemotax_Me-accpt_rcpt"/>
</dbReference>
<dbReference type="Pfam" id="PF00015">
    <property type="entry name" value="MCPsignal"/>
    <property type="match status" value="1"/>
</dbReference>
<feature type="domain" description="HAMP" evidence="10">
    <location>
        <begin position="208"/>
        <end position="261"/>
    </location>
</feature>
<dbReference type="Proteomes" id="UP001548590">
    <property type="component" value="Unassembled WGS sequence"/>
</dbReference>
<keyword evidence="8" id="KW-0175">Coiled coil</keyword>
<dbReference type="PROSITE" id="PS50111">
    <property type="entry name" value="CHEMOTAXIS_TRANSDUC_2"/>
    <property type="match status" value="1"/>
</dbReference>
<keyword evidence="4" id="KW-0472">Membrane</keyword>
<comment type="subcellular location">
    <subcellularLocation>
        <location evidence="1">Membrane</location>
        <topology evidence="1">Multi-pass membrane protein</topology>
    </subcellularLocation>
</comment>
<dbReference type="InterPro" id="IPR004089">
    <property type="entry name" value="MCPsignal_dom"/>
</dbReference>
<keyword evidence="3" id="KW-1133">Transmembrane helix</keyword>
<evidence type="ECO:0000256" key="4">
    <source>
        <dbReference type="ARBA" id="ARBA00023136"/>
    </source>
</evidence>
<evidence type="ECO:0000256" key="6">
    <source>
        <dbReference type="ARBA" id="ARBA00029447"/>
    </source>
</evidence>
<evidence type="ECO:0000256" key="3">
    <source>
        <dbReference type="ARBA" id="ARBA00022989"/>
    </source>
</evidence>
<evidence type="ECO:0000256" key="1">
    <source>
        <dbReference type="ARBA" id="ARBA00004141"/>
    </source>
</evidence>
<dbReference type="Gene3D" id="1.10.287.950">
    <property type="entry name" value="Methyl-accepting chemotaxis protein"/>
    <property type="match status" value="1"/>
</dbReference>
<dbReference type="EMBL" id="JBEWLZ010000003">
    <property type="protein sequence ID" value="MET1489536.1"/>
    <property type="molecule type" value="Genomic_DNA"/>
</dbReference>
<dbReference type="PANTHER" id="PTHR32089:SF119">
    <property type="entry name" value="METHYL-ACCEPTING CHEMOTAXIS PROTEIN CTPL"/>
    <property type="match status" value="1"/>
</dbReference>
<name>A0ABV2CNQ4_9RHOO</name>
<dbReference type="PRINTS" id="PR00260">
    <property type="entry name" value="CHEMTRNSDUCR"/>
</dbReference>
<dbReference type="InterPro" id="IPR024478">
    <property type="entry name" value="HlyB_4HB_MCP"/>
</dbReference>
<dbReference type="SUPFAM" id="SSF58104">
    <property type="entry name" value="Methyl-accepting chemotaxis protein (MCP) signaling domain"/>
    <property type="match status" value="1"/>
</dbReference>
<evidence type="ECO:0000256" key="2">
    <source>
        <dbReference type="ARBA" id="ARBA00022692"/>
    </source>
</evidence>
<evidence type="ECO:0000259" key="10">
    <source>
        <dbReference type="PROSITE" id="PS50885"/>
    </source>
</evidence>
<evidence type="ECO:0000313" key="11">
    <source>
        <dbReference type="EMBL" id="MET1489536.1"/>
    </source>
</evidence>
<evidence type="ECO:0000256" key="8">
    <source>
        <dbReference type="SAM" id="Coils"/>
    </source>
</evidence>